<gene>
    <name evidence="2" type="ORF">G4Y79_15555</name>
</gene>
<evidence type="ECO:0000256" key="1">
    <source>
        <dbReference type="SAM" id="Phobius"/>
    </source>
</evidence>
<keyword evidence="1" id="KW-0812">Transmembrane</keyword>
<sequence length="465" mass="51885">MTDQAIPPREAEEYVMRMPMERLSWIVLSVSFVAFCLICLASSFGLYSFLFISTMPLDIELQVGRGTTLVTNDDVTSRGYLSGTSLVSRPATVSNGPQTQSLIAFSEDDADSMPIATVTIQANSHIRVQRANQPRFRWSNGEYVITLDSFEGETDIYILDNGERNIRMRVYDQVNNWVDITRPGRYLLRSIDGRLYIDTRYGQALIQTDDGPKLISTGEEWVDTSVTSPSRVNLRRENLLDNSLFSFVGPSISYSGAAHVPSPWACGSFAEGPPSSTFTIEGWEGRQAIRFLRTSGAEAHGETFCQQSMGDIGASLQGYSYLELETTFLVNYQSLSKCGRDGSECPLMLRLRFDMQVEGGSGETETVEREWIHGFYFADDPQRDFPAQCVSCIDTHQQVNDKVWYTYRSGNLITAMQFAGYGTPVRIKDVQFYASGHDYDVLVSEIGLYRGLADVAIEGNPMPGS</sequence>
<dbReference type="Proteomes" id="UP000594468">
    <property type="component" value="Chromosome"/>
</dbReference>
<organism evidence="2 3">
    <name type="scientific">Phototrophicus methaneseepsis</name>
    <dbReference type="NCBI Taxonomy" id="2710758"/>
    <lineage>
        <taxon>Bacteria</taxon>
        <taxon>Bacillati</taxon>
        <taxon>Chloroflexota</taxon>
        <taxon>Candidatus Thermofontia</taxon>
        <taxon>Phototrophicales</taxon>
        <taxon>Phototrophicaceae</taxon>
        <taxon>Phototrophicus</taxon>
    </lineage>
</organism>
<keyword evidence="1" id="KW-0472">Membrane</keyword>
<reference evidence="2 3" key="1">
    <citation type="submission" date="2020-02" db="EMBL/GenBank/DDBJ databases">
        <authorList>
            <person name="Zheng R.K."/>
            <person name="Sun C.M."/>
        </authorList>
    </citation>
    <scope>NUCLEOTIDE SEQUENCE [LARGE SCALE GENOMIC DNA]</scope>
    <source>
        <strain evidence="3">rifampicinis</strain>
    </source>
</reference>
<keyword evidence="1" id="KW-1133">Transmembrane helix</keyword>
<dbReference type="EMBL" id="CP062983">
    <property type="protein sequence ID" value="QPC81118.1"/>
    <property type="molecule type" value="Genomic_DNA"/>
</dbReference>
<feature type="transmembrane region" description="Helical" evidence="1">
    <location>
        <begin position="25"/>
        <end position="52"/>
    </location>
</feature>
<protein>
    <submittedName>
        <fullName evidence="2">Uncharacterized protein</fullName>
    </submittedName>
</protein>
<evidence type="ECO:0000313" key="2">
    <source>
        <dbReference type="EMBL" id="QPC81118.1"/>
    </source>
</evidence>
<dbReference type="AlphaFoldDB" id="A0A7S8IDS4"/>
<dbReference type="KEGG" id="pmet:G4Y79_15555"/>
<dbReference type="RefSeq" id="WP_195169191.1">
    <property type="nucleotide sequence ID" value="NZ_CP062983.1"/>
</dbReference>
<proteinExistence type="predicted"/>
<accession>A0A7S8IDS4</accession>
<keyword evidence="3" id="KW-1185">Reference proteome</keyword>
<name>A0A7S8IDS4_9CHLR</name>
<evidence type="ECO:0000313" key="3">
    <source>
        <dbReference type="Proteomes" id="UP000594468"/>
    </source>
</evidence>